<feature type="domain" description="Ubiquitin-like" evidence="2">
    <location>
        <begin position="1007"/>
        <end position="1077"/>
    </location>
</feature>
<reference evidence="3" key="1">
    <citation type="submission" date="2020-06" db="EMBL/GenBank/DDBJ databases">
        <authorList>
            <consortium name="Plant Systems Biology data submission"/>
        </authorList>
    </citation>
    <scope>NUCLEOTIDE SEQUENCE</scope>
    <source>
        <strain evidence="3">D6</strain>
    </source>
</reference>
<dbReference type="PANTHER" id="PTHR10621:SF0">
    <property type="entry name" value="UV EXCISION REPAIR PROTEIN RAD23"/>
    <property type="match status" value="1"/>
</dbReference>
<feature type="domain" description="Ubiquitin-like" evidence="2">
    <location>
        <begin position="141"/>
        <end position="210"/>
    </location>
</feature>
<organism evidence="3 4">
    <name type="scientific">Seminavis robusta</name>
    <dbReference type="NCBI Taxonomy" id="568900"/>
    <lineage>
        <taxon>Eukaryota</taxon>
        <taxon>Sar</taxon>
        <taxon>Stramenopiles</taxon>
        <taxon>Ochrophyta</taxon>
        <taxon>Bacillariophyta</taxon>
        <taxon>Bacillariophyceae</taxon>
        <taxon>Bacillariophycidae</taxon>
        <taxon>Naviculales</taxon>
        <taxon>Naviculaceae</taxon>
        <taxon>Seminavis</taxon>
    </lineage>
</organism>
<dbReference type="Gene3D" id="3.10.20.90">
    <property type="entry name" value="Phosphatidylinositol 3-kinase Catalytic Subunit, Chain A, domain 1"/>
    <property type="match status" value="12"/>
</dbReference>
<dbReference type="Proteomes" id="UP001153069">
    <property type="component" value="Unassembled WGS sequence"/>
</dbReference>
<proteinExistence type="predicted"/>
<feature type="compositionally biased region" description="Basic residues" evidence="1">
    <location>
        <begin position="1393"/>
        <end position="1407"/>
    </location>
</feature>
<feature type="region of interest" description="Disordered" evidence="1">
    <location>
        <begin position="340"/>
        <end position="406"/>
    </location>
</feature>
<feature type="domain" description="Ubiquitin-like" evidence="2">
    <location>
        <begin position="485"/>
        <end position="557"/>
    </location>
</feature>
<evidence type="ECO:0000313" key="4">
    <source>
        <dbReference type="Proteomes" id="UP001153069"/>
    </source>
</evidence>
<dbReference type="CDD" id="cd17039">
    <property type="entry name" value="Ubl_ubiquitin_like"/>
    <property type="match status" value="12"/>
</dbReference>
<feature type="domain" description="Ubiquitin-like" evidence="2">
    <location>
        <begin position="562"/>
        <end position="632"/>
    </location>
</feature>
<dbReference type="Pfam" id="PF00240">
    <property type="entry name" value="ubiquitin"/>
    <property type="match status" value="12"/>
</dbReference>
<comment type="caution">
    <text evidence="3">The sequence shown here is derived from an EMBL/GenBank/DDBJ whole genome shotgun (WGS) entry which is preliminary data.</text>
</comment>
<feature type="region of interest" description="Disordered" evidence="1">
    <location>
        <begin position="53"/>
        <end position="127"/>
    </location>
</feature>
<dbReference type="GO" id="GO:0005829">
    <property type="term" value="C:cytosol"/>
    <property type="evidence" value="ECO:0007669"/>
    <property type="project" value="TreeGrafter"/>
</dbReference>
<dbReference type="PANTHER" id="PTHR10621">
    <property type="entry name" value="UV EXCISION REPAIR PROTEIN RAD23"/>
    <property type="match status" value="1"/>
</dbReference>
<dbReference type="GO" id="GO:0005654">
    <property type="term" value="C:nucleoplasm"/>
    <property type="evidence" value="ECO:0007669"/>
    <property type="project" value="TreeGrafter"/>
</dbReference>
<feature type="region of interest" description="Disordered" evidence="1">
    <location>
        <begin position="1106"/>
        <end position="1135"/>
    </location>
</feature>
<dbReference type="GO" id="GO:0031593">
    <property type="term" value="F:polyubiquitin modification-dependent protein binding"/>
    <property type="evidence" value="ECO:0007669"/>
    <property type="project" value="TreeGrafter"/>
</dbReference>
<dbReference type="InterPro" id="IPR000626">
    <property type="entry name" value="Ubiquitin-like_dom"/>
</dbReference>
<feature type="compositionally biased region" description="Basic and acidic residues" evidence="1">
    <location>
        <begin position="1298"/>
        <end position="1315"/>
    </location>
</feature>
<feature type="compositionally biased region" description="Basic and acidic residues" evidence="1">
    <location>
        <begin position="260"/>
        <end position="301"/>
    </location>
</feature>
<dbReference type="InterPro" id="IPR019956">
    <property type="entry name" value="Ubiquitin_dom"/>
</dbReference>
<feature type="domain" description="Ubiquitin-like" evidence="2">
    <location>
        <begin position="1145"/>
        <end position="1212"/>
    </location>
</feature>
<dbReference type="OrthoDB" id="45868at2759"/>
<evidence type="ECO:0000259" key="2">
    <source>
        <dbReference type="PROSITE" id="PS50053"/>
    </source>
</evidence>
<feature type="region of interest" description="Disordered" evidence="1">
    <location>
        <begin position="253"/>
        <end position="301"/>
    </location>
</feature>
<feature type="domain" description="Ubiquitin-like" evidence="2">
    <location>
        <begin position="1217"/>
        <end position="1287"/>
    </location>
</feature>
<protein>
    <submittedName>
        <fullName evidence="3">Polyubiquitin</fullName>
    </submittedName>
</protein>
<accession>A0A9N8HD63</accession>
<dbReference type="InterPro" id="IPR029071">
    <property type="entry name" value="Ubiquitin-like_domsf"/>
</dbReference>
<feature type="domain" description="Ubiquitin-like" evidence="2">
    <location>
        <begin position="783"/>
        <end position="855"/>
    </location>
</feature>
<dbReference type="SUPFAM" id="SSF54236">
    <property type="entry name" value="Ubiquitin-like"/>
    <property type="match status" value="12"/>
</dbReference>
<keyword evidence="4" id="KW-1185">Reference proteome</keyword>
<sequence length="1542" mass="171844">MRLFYIFQEGLAIPIETGAGLDDVLSLQNAVKVLQQLDSYETDQIHVYPAGTTKDSCTSQTPLKSTDKLPTDTSTSHAVYVHVPNYTPPKDGKSKRLSMASIPAGPAPTPKPRRGSMPVVESQKSKERPDYLKRKYYIKYGKQSIQVLMDPEEPFLQLQHEVEHSTGVPVREQKFFYNGMHKPFASDKTLRQYGLQAGGFFNLVRQEVADDGRGPRRSTFVAQGKSPDELLAHRRQSAITAAQQEEAARLQAEQQAARLEAARRKSQEEAARRKAEEEARQRAAEEARQKAAEEEEARRLAEAQRAAEAEIARLAAEEAAAEQRRLEEEEAKRVAAERAAEKKRREAAKAAEEQRRIDAEAARRAVEEQHRKELAAAAEEEAKQAEQDAQRRAAEEEAKRQREAEEKARVRILTVATPDGQILTVTLDVDDTIGDIKDAIADDCHIPPFKQVLKFKGEELHKNYKTLEQMEIPDGARLTVEPFQIPINVRLPDGKLLENIMVDPTESVGDLKEQLEAHKGCDVPADKQTLLLNRKELDDPVRKVEDYGVQPGSTLDMAPTSINVSVRTPYGKTIPVENVKLTDSIKSIKQRIAPEAGLAVEQQELSLNGQPEFPNNKTIRDCGIKDGDVLDVGISKIPITVRNTMTGKQYTLKIDPTETISSIQKKLETESGVPVNNQKLSFNGKEIDDPNKTAIFYGIKKGSVVDLEPKKIKVFVRTPDDRTLEAMVKTSDLVIVIKDTISPDVGLTIHQQHLFFNGNELPDDKTVTEMGIKDGDYLFLDQVRIPITVVNAVDGKEIPMMIDPTEPILAIKQHLVKETGIPLQSQQLTLHGKELFDPEQRPVDCGIVHGSTLELEPHAIFVQVRTPDHGTIPVRIKPSGKILAIKNKVAPETKIAVPQQVLKFKGKELPSRTTVMEHGIQDGDMLDLDVYKVPIIVRQMHGDPIQLVADPADTISKIQQQIEKESGIAVPNQKLSMNGHEFGDPEKTVAYYRIKPKAILDLEPRDIEVLVRTPDDDKKTIPVKVQPSSTIRGIKSRIAPETGLTMAQQILRYKGKLLSNDRTVRDLGLKDGDILDLDLSHEEKVARDQEAQRKAEEEYAAFLEEEKQRAKEEAKRQREAEEARARRAAEQAAREQEERRRLRIITVATPSGEVLTVTMDKDDTIGEIKDAIADDCGIPSFKQVLKYRGEELAKDYKTLEDMDIPDGARLMVEPFEIPIKVNTPDGRQIGIIVDPTESIADVKEQLEAESCGVPADNQILFFQGKELNDPIRKVENCGIKAGSVLDLKDEAKLKAEEQARRKAEEESNKRAKEEAGSVWARNKGPLDEPENPVSNVVYDGIGLARHPKKPPPLDMQKGESMEELDAPDPNVVVYDGIGLARSPNKPPREPAKKERRRSSTSNKPKKTKSSEDEDDGPVGWSVEPIKYQYTPEPMDMSTQRCWYQLEADIVPYYIRFNGWEKGEELKQHILATRRVGRNAALLEGAEPSDLKLFAPGVDEASGNEIGAGDVLPGGTSEADPILVIVKEAKGVGRKLTPIVGES</sequence>
<feature type="compositionally biased region" description="Polar residues" evidence="1">
    <location>
        <begin position="53"/>
        <end position="64"/>
    </location>
</feature>
<feature type="domain" description="Ubiquitin-like" evidence="2">
    <location>
        <begin position="933"/>
        <end position="1002"/>
    </location>
</feature>
<name>A0A9N8HD63_9STRA</name>
<feature type="domain" description="Ubiquitin-like" evidence="2">
    <location>
        <begin position="413"/>
        <end position="480"/>
    </location>
</feature>
<evidence type="ECO:0000256" key="1">
    <source>
        <dbReference type="SAM" id="MobiDB-lite"/>
    </source>
</evidence>
<feature type="domain" description="Ubiquitin-like" evidence="2">
    <location>
        <begin position="637"/>
        <end position="707"/>
    </location>
</feature>
<dbReference type="PRINTS" id="PR00348">
    <property type="entry name" value="UBIQUITIN"/>
</dbReference>
<evidence type="ECO:0000313" key="3">
    <source>
        <dbReference type="EMBL" id="CAB9508015.1"/>
    </source>
</evidence>
<feature type="domain" description="Ubiquitin-like" evidence="2">
    <location>
        <begin position="860"/>
        <end position="928"/>
    </location>
</feature>
<feature type="domain" description="Ubiquitin-like" evidence="2">
    <location>
        <begin position="712"/>
        <end position="780"/>
    </location>
</feature>
<dbReference type="GO" id="GO:0043130">
    <property type="term" value="F:ubiquitin binding"/>
    <property type="evidence" value="ECO:0007669"/>
    <property type="project" value="TreeGrafter"/>
</dbReference>
<feature type="region of interest" description="Disordered" evidence="1">
    <location>
        <begin position="1298"/>
        <end position="1421"/>
    </location>
</feature>
<dbReference type="PROSITE" id="PS50053">
    <property type="entry name" value="UBIQUITIN_2"/>
    <property type="match status" value="12"/>
</dbReference>
<gene>
    <name evidence="3" type="ORF">SEMRO_329_G118790.1</name>
</gene>
<dbReference type="GO" id="GO:0070628">
    <property type="term" value="F:proteasome binding"/>
    <property type="evidence" value="ECO:0007669"/>
    <property type="project" value="TreeGrafter"/>
</dbReference>
<dbReference type="EMBL" id="CAICTM010000328">
    <property type="protein sequence ID" value="CAB9508015.1"/>
    <property type="molecule type" value="Genomic_DNA"/>
</dbReference>
<dbReference type="GO" id="GO:0043161">
    <property type="term" value="P:proteasome-mediated ubiquitin-dependent protein catabolic process"/>
    <property type="evidence" value="ECO:0007669"/>
    <property type="project" value="TreeGrafter"/>
</dbReference>
<dbReference type="SMART" id="SM00213">
    <property type="entry name" value="UBQ"/>
    <property type="match status" value="12"/>
</dbReference>